<evidence type="ECO:0000256" key="10">
    <source>
        <dbReference type="SAM" id="MobiDB-lite"/>
    </source>
</evidence>
<dbReference type="Proteomes" id="UP000054321">
    <property type="component" value="Unassembled WGS sequence"/>
</dbReference>
<reference evidence="12 13" key="1">
    <citation type="submission" date="2014-04" db="EMBL/GenBank/DDBJ databases">
        <authorList>
            <consortium name="DOE Joint Genome Institute"/>
            <person name="Kuo A."/>
            <person name="Martino E."/>
            <person name="Perotto S."/>
            <person name="Kohler A."/>
            <person name="Nagy L.G."/>
            <person name="Floudas D."/>
            <person name="Copeland A."/>
            <person name="Barry K.W."/>
            <person name="Cichocki N."/>
            <person name="Veneault-Fourrey C."/>
            <person name="LaButti K."/>
            <person name="Lindquist E.A."/>
            <person name="Lipzen A."/>
            <person name="Lundell T."/>
            <person name="Morin E."/>
            <person name="Murat C."/>
            <person name="Sun H."/>
            <person name="Tunlid A."/>
            <person name="Henrissat B."/>
            <person name="Grigoriev I.V."/>
            <person name="Hibbett D.S."/>
            <person name="Martin F."/>
            <person name="Nordberg H.P."/>
            <person name="Cantor M.N."/>
            <person name="Hua S.X."/>
        </authorList>
    </citation>
    <scope>NUCLEOTIDE SEQUENCE [LARGE SCALE GENOMIC DNA]</scope>
    <source>
        <strain evidence="12 13">Zn</strain>
    </source>
</reference>
<sequence length="559" mass="61797">MENPIPPASVSTTPNAILLPICAALLIAANYVSLLLLLKVKKLAACTLVIVLAIENVLTLTNAILWPNNNTAEWYSGVGLCDVQAAIRTPLTTLLASSSAYLSWDLAKALDTENPRLYESQKCRCRRVITELLFCFLVPVLQVALQYIVLTNRFAIATIYGCASYWDNSWPTVVIFAMWPPIFALVNCCLAVLVIIRLRRHRGVLSSTLSSTGSGLNARRFVKLFFLSGCILIVYLPVVLFYLYDNVNIKYTSYSWSRVHDPAVWNQIVYVTTDLSPLPQYNGWLEIAMACFLVVLYGLSNEGKEIYKRGLVSCGFGNIFPALLELRELPTHRRDGSSGASSTSRFDIVTRVIHYYDGTKGSNRATTSDMLSPRRDSGATLNHAKSSGSKSTSTAMTADLKFATRSSDLFPPVMTSALAVSRPEPVYKTNLFGSPFRTHSNLPHALPAANNINTLSTSNNFEHQGRLQNDAASLTAPGSIETTIWSNTDPEAALDPPAPRMGTRSFRERARQIHEQRNMFLGVIPDTVTVDLHSSHSSKQEIKVERKLEIFEEAAPHQS</sequence>
<organism evidence="12 13">
    <name type="scientific">Oidiodendron maius (strain Zn)</name>
    <dbReference type="NCBI Taxonomy" id="913774"/>
    <lineage>
        <taxon>Eukaryota</taxon>
        <taxon>Fungi</taxon>
        <taxon>Dikarya</taxon>
        <taxon>Ascomycota</taxon>
        <taxon>Pezizomycotina</taxon>
        <taxon>Leotiomycetes</taxon>
        <taxon>Leotiomycetes incertae sedis</taxon>
        <taxon>Myxotrichaceae</taxon>
        <taxon>Oidiodendron</taxon>
    </lineage>
</organism>
<dbReference type="HOGENOM" id="CLU_027972_0_0_1"/>
<evidence type="ECO:0000256" key="3">
    <source>
        <dbReference type="ARBA" id="ARBA00022507"/>
    </source>
</evidence>
<evidence type="ECO:0000256" key="4">
    <source>
        <dbReference type="ARBA" id="ARBA00022692"/>
    </source>
</evidence>
<keyword evidence="7 11" id="KW-0472">Membrane</keyword>
<evidence type="ECO:0000256" key="7">
    <source>
        <dbReference type="ARBA" id="ARBA00023136"/>
    </source>
</evidence>
<dbReference type="PANTHER" id="PTHR28097">
    <property type="entry name" value="PHEROMONE A FACTOR RECEPTOR"/>
    <property type="match status" value="1"/>
</dbReference>
<evidence type="ECO:0000313" key="12">
    <source>
        <dbReference type="EMBL" id="KIN05928.1"/>
    </source>
</evidence>
<feature type="transmembrane region" description="Helical" evidence="11">
    <location>
        <begin position="281"/>
        <end position="299"/>
    </location>
</feature>
<dbReference type="GO" id="GO:0000750">
    <property type="term" value="P:pheromone-dependent signal transduction involved in conjugation with cellular fusion"/>
    <property type="evidence" value="ECO:0007669"/>
    <property type="project" value="TreeGrafter"/>
</dbReference>
<reference evidence="13" key="2">
    <citation type="submission" date="2015-01" db="EMBL/GenBank/DDBJ databases">
        <title>Evolutionary Origins and Diversification of the Mycorrhizal Mutualists.</title>
        <authorList>
            <consortium name="DOE Joint Genome Institute"/>
            <consortium name="Mycorrhizal Genomics Consortium"/>
            <person name="Kohler A."/>
            <person name="Kuo A."/>
            <person name="Nagy L.G."/>
            <person name="Floudas D."/>
            <person name="Copeland A."/>
            <person name="Barry K.W."/>
            <person name="Cichocki N."/>
            <person name="Veneault-Fourrey C."/>
            <person name="LaButti K."/>
            <person name="Lindquist E.A."/>
            <person name="Lipzen A."/>
            <person name="Lundell T."/>
            <person name="Morin E."/>
            <person name="Murat C."/>
            <person name="Riley R."/>
            <person name="Ohm R."/>
            <person name="Sun H."/>
            <person name="Tunlid A."/>
            <person name="Henrissat B."/>
            <person name="Grigoriev I.V."/>
            <person name="Hibbett D.S."/>
            <person name="Martin F."/>
        </authorList>
    </citation>
    <scope>NUCLEOTIDE SEQUENCE [LARGE SCALE GENOMIC DNA]</scope>
    <source>
        <strain evidence="13">Zn</strain>
    </source>
</reference>
<comment type="similarity">
    <text evidence="2">Belongs to the G-protein coupled receptor 4 family.</text>
</comment>
<comment type="subcellular location">
    <subcellularLocation>
        <location evidence="1">Membrane</location>
        <topology evidence="1">Multi-pass membrane protein</topology>
    </subcellularLocation>
</comment>
<keyword evidence="8" id="KW-0675">Receptor</keyword>
<feature type="transmembrane region" description="Helical" evidence="11">
    <location>
        <begin position="224"/>
        <end position="244"/>
    </location>
</feature>
<dbReference type="InterPro" id="IPR001499">
    <property type="entry name" value="GPCR_STE3"/>
</dbReference>
<proteinExistence type="inferred from homology"/>
<dbReference type="InParanoid" id="A0A0C3DUZ6"/>
<dbReference type="GO" id="GO:0004932">
    <property type="term" value="F:mating-type factor pheromone receptor activity"/>
    <property type="evidence" value="ECO:0007669"/>
    <property type="project" value="InterPro"/>
</dbReference>
<evidence type="ECO:0000256" key="6">
    <source>
        <dbReference type="ARBA" id="ARBA00023040"/>
    </source>
</evidence>
<gene>
    <name evidence="12" type="ORF">OIDMADRAFT_176059</name>
</gene>
<feature type="region of interest" description="Disordered" evidence="10">
    <location>
        <begin position="364"/>
        <end position="394"/>
    </location>
</feature>
<feature type="transmembrane region" description="Helical" evidence="11">
    <location>
        <begin position="128"/>
        <end position="150"/>
    </location>
</feature>
<keyword evidence="3" id="KW-0589">Pheromone response</keyword>
<accession>A0A0C3DUZ6</accession>
<keyword evidence="6" id="KW-0297">G-protein coupled receptor</keyword>
<feature type="transmembrane region" description="Helical" evidence="11">
    <location>
        <begin position="16"/>
        <end position="38"/>
    </location>
</feature>
<dbReference type="EMBL" id="KN832871">
    <property type="protein sequence ID" value="KIN05928.1"/>
    <property type="molecule type" value="Genomic_DNA"/>
</dbReference>
<evidence type="ECO:0000256" key="8">
    <source>
        <dbReference type="ARBA" id="ARBA00023170"/>
    </source>
</evidence>
<protein>
    <submittedName>
        <fullName evidence="12">Uncharacterized protein</fullName>
    </submittedName>
</protein>
<keyword evidence="13" id="KW-1185">Reference proteome</keyword>
<keyword evidence="9" id="KW-0807">Transducer</keyword>
<evidence type="ECO:0000256" key="5">
    <source>
        <dbReference type="ARBA" id="ARBA00022989"/>
    </source>
</evidence>
<feature type="region of interest" description="Disordered" evidence="10">
    <location>
        <begin position="482"/>
        <end position="502"/>
    </location>
</feature>
<dbReference type="PRINTS" id="PR00899">
    <property type="entry name" value="GPCRSTE3"/>
</dbReference>
<dbReference type="Pfam" id="PF02076">
    <property type="entry name" value="STE3"/>
    <property type="match status" value="1"/>
</dbReference>
<dbReference type="GO" id="GO:0005886">
    <property type="term" value="C:plasma membrane"/>
    <property type="evidence" value="ECO:0007669"/>
    <property type="project" value="TreeGrafter"/>
</dbReference>
<evidence type="ECO:0000256" key="11">
    <source>
        <dbReference type="SAM" id="Phobius"/>
    </source>
</evidence>
<keyword evidence="5 11" id="KW-1133">Transmembrane helix</keyword>
<keyword evidence="4 11" id="KW-0812">Transmembrane</keyword>
<dbReference type="OrthoDB" id="2874149at2759"/>
<name>A0A0C3DUZ6_OIDMZ</name>
<feature type="compositionally biased region" description="Low complexity" evidence="10">
    <location>
        <begin position="384"/>
        <end position="394"/>
    </location>
</feature>
<evidence type="ECO:0000313" key="13">
    <source>
        <dbReference type="Proteomes" id="UP000054321"/>
    </source>
</evidence>
<evidence type="ECO:0000256" key="9">
    <source>
        <dbReference type="ARBA" id="ARBA00023224"/>
    </source>
</evidence>
<evidence type="ECO:0000256" key="2">
    <source>
        <dbReference type="ARBA" id="ARBA00011085"/>
    </source>
</evidence>
<dbReference type="AlphaFoldDB" id="A0A0C3DUZ6"/>
<feature type="transmembrane region" description="Helical" evidence="11">
    <location>
        <begin position="170"/>
        <end position="196"/>
    </location>
</feature>
<evidence type="ECO:0000256" key="1">
    <source>
        <dbReference type="ARBA" id="ARBA00004141"/>
    </source>
</evidence>
<dbReference type="PANTHER" id="PTHR28097:SF1">
    <property type="entry name" value="PHEROMONE A FACTOR RECEPTOR"/>
    <property type="match status" value="1"/>
</dbReference>